<gene>
    <name evidence="1" type="ORF">B4099_2580</name>
</gene>
<accession>A0A150JQA2</accession>
<dbReference type="Proteomes" id="UP000075304">
    <property type="component" value="Unassembled WGS sequence"/>
</dbReference>
<evidence type="ECO:0000313" key="1">
    <source>
        <dbReference type="EMBL" id="KYC58964.1"/>
    </source>
</evidence>
<dbReference type="PATRIC" id="fig|1398.25.peg.2371"/>
<organism evidence="1 2">
    <name type="scientific">Heyndrickxia coagulans</name>
    <name type="common">Weizmannia coagulans</name>
    <dbReference type="NCBI Taxonomy" id="1398"/>
    <lineage>
        <taxon>Bacteria</taxon>
        <taxon>Bacillati</taxon>
        <taxon>Bacillota</taxon>
        <taxon>Bacilli</taxon>
        <taxon>Bacillales</taxon>
        <taxon>Bacillaceae</taxon>
        <taxon>Heyndrickxia</taxon>
    </lineage>
</organism>
<reference evidence="1 2" key="1">
    <citation type="submission" date="2016-01" db="EMBL/GenBank/DDBJ databases">
        <title>Genome Sequences of Twelve Sporeforming Bacillus Species Isolated from Foods.</title>
        <authorList>
            <person name="Berendsen E.M."/>
            <person name="Wells-Bennik M.H."/>
            <person name="Krawcyk A.O."/>
            <person name="De Jong A."/>
            <person name="Holsappel S."/>
            <person name="Eijlander R.T."/>
            <person name="Kuipers O.P."/>
        </authorList>
    </citation>
    <scope>NUCLEOTIDE SEQUENCE [LARGE SCALE GENOMIC DNA]</scope>
    <source>
        <strain evidence="1 2">B4099</strain>
    </source>
</reference>
<sequence>MKKQRYKMDETLRPCYKAGKSRICKKVKNAIPFYTKYWRGFFMFVEKSSAAGFFTANGDKNKKRQLLASIIHNSHLSVNFIAF</sequence>
<name>A0A150JQA2_HEYCO</name>
<dbReference type="EMBL" id="LQYI01000195">
    <property type="protein sequence ID" value="KYC58964.1"/>
    <property type="molecule type" value="Genomic_DNA"/>
</dbReference>
<protein>
    <submittedName>
        <fullName evidence="1">Uncharacterized protein</fullName>
    </submittedName>
</protein>
<evidence type="ECO:0000313" key="2">
    <source>
        <dbReference type="Proteomes" id="UP000075304"/>
    </source>
</evidence>
<comment type="caution">
    <text evidence="1">The sequence shown here is derived from an EMBL/GenBank/DDBJ whole genome shotgun (WGS) entry which is preliminary data.</text>
</comment>
<dbReference type="AlphaFoldDB" id="A0A150JQA2"/>
<proteinExistence type="predicted"/>